<name>A0A9Q0S247_9DIPT</name>
<dbReference type="InterPro" id="IPR002401">
    <property type="entry name" value="Cyt_P450_E_grp-I"/>
</dbReference>
<dbReference type="EMBL" id="WJQU01000002">
    <property type="protein sequence ID" value="KAJ6641744.1"/>
    <property type="molecule type" value="Genomic_DNA"/>
</dbReference>
<dbReference type="InterPro" id="IPR050196">
    <property type="entry name" value="Cytochrome_P450_Monoox"/>
</dbReference>
<sequence>IVRIISNLVRKLGAPVGFWLGTRFLIYFDDPNDAEIIINSPNSMDKGGVYKYVQEMIGGPGLFTSGGDYWKMHRRLLNPTVQNTKILNSFYPTMNKCLRILVENLQDKDPNKTINIYDLIEVCTFDMFAKNTFGVDLNIQTNDENMYVFQMVNTALSLVRRKVFEPWCQQEISFKLTKYYKMWEDSTNGMRAFIQKVLRQRIEELNKTGESEKSDEYEKRLRIFIDEIIQLSKEQKCFSEDEMISESLTMLLAGYETSAVTIANVVMMLAMNPEYQERVFEEIQEICPDKYAPVTGEDLNQLIYTECFIKETMRLIPTVPFTGRQAKADFYVGKTYVPAGCELVVSLFEIQRNKKIWGEDAEVFNPDHFLPERIENQHAYAFVPFSAGARNCVGKKYAQNVVRLFVVWLVRNFKFTTDLKYEDLTFRWMIVMKLGNGYPVKVQTR</sequence>
<dbReference type="GO" id="GO:0020037">
    <property type="term" value="F:heme binding"/>
    <property type="evidence" value="ECO:0007669"/>
    <property type="project" value="InterPro"/>
</dbReference>
<dbReference type="PANTHER" id="PTHR24291:SF189">
    <property type="entry name" value="CYTOCHROME P450 4C3-RELATED"/>
    <property type="match status" value="1"/>
</dbReference>
<evidence type="ECO:0000256" key="6">
    <source>
        <dbReference type="ARBA" id="ARBA00022617"/>
    </source>
</evidence>
<evidence type="ECO:0000313" key="17">
    <source>
        <dbReference type="Proteomes" id="UP001151699"/>
    </source>
</evidence>
<comment type="subcellular location">
    <subcellularLocation>
        <location evidence="4">Endoplasmic reticulum membrane</location>
        <topology evidence="4">Peripheral membrane protein</topology>
    </subcellularLocation>
    <subcellularLocation>
        <location evidence="3">Microsome membrane</location>
        <topology evidence="3">Peripheral membrane protein</topology>
    </subcellularLocation>
</comment>
<keyword evidence="9" id="KW-0492">Microsome</keyword>
<comment type="cofactor">
    <cofactor evidence="1 14">
        <name>heme</name>
        <dbReference type="ChEBI" id="CHEBI:30413"/>
    </cofactor>
</comment>
<keyword evidence="7 14" id="KW-0479">Metal-binding</keyword>
<evidence type="ECO:0000256" key="3">
    <source>
        <dbReference type="ARBA" id="ARBA00004174"/>
    </source>
</evidence>
<proteinExistence type="inferred from homology"/>
<comment type="function">
    <text evidence="2">May be involved in the metabolism of insect hormones and in the breakdown of synthetic insecticides.</text>
</comment>
<reference evidence="16" key="1">
    <citation type="submission" date="2022-07" db="EMBL/GenBank/DDBJ databases">
        <authorList>
            <person name="Trinca V."/>
            <person name="Uliana J.V.C."/>
            <person name="Torres T.T."/>
            <person name="Ward R.J."/>
            <person name="Monesi N."/>
        </authorList>
    </citation>
    <scope>NUCLEOTIDE SEQUENCE</scope>
    <source>
        <strain evidence="16">HSMRA1968</strain>
        <tissue evidence="16">Whole embryos</tissue>
    </source>
</reference>
<dbReference type="GO" id="GO:0016705">
    <property type="term" value="F:oxidoreductase activity, acting on paired donors, with incorporation or reduction of molecular oxygen"/>
    <property type="evidence" value="ECO:0007669"/>
    <property type="project" value="InterPro"/>
</dbReference>
<comment type="caution">
    <text evidence="16">The sequence shown here is derived from an EMBL/GenBank/DDBJ whole genome shotgun (WGS) entry which is preliminary data.</text>
</comment>
<evidence type="ECO:0000256" key="14">
    <source>
        <dbReference type="PIRSR" id="PIRSR602401-1"/>
    </source>
</evidence>
<dbReference type="Proteomes" id="UP001151699">
    <property type="component" value="Chromosome B"/>
</dbReference>
<dbReference type="Pfam" id="PF00067">
    <property type="entry name" value="p450"/>
    <property type="match status" value="1"/>
</dbReference>
<dbReference type="GO" id="GO:0005789">
    <property type="term" value="C:endoplasmic reticulum membrane"/>
    <property type="evidence" value="ECO:0007669"/>
    <property type="project" value="UniProtKB-SubCell"/>
</dbReference>
<protein>
    <submittedName>
        <fullName evidence="16">Cytochrome P450</fullName>
    </submittedName>
</protein>
<keyword evidence="8" id="KW-0256">Endoplasmic reticulum</keyword>
<evidence type="ECO:0000256" key="1">
    <source>
        <dbReference type="ARBA" id="ARBA00001971"/>
    </source>
</evidence>
<organism evidence="16 17">
    <name type="scientific">Pseudolycoriella hygida</name>
    <dbReference type="NCBI Taxonomy" id="35572"/>
    <lineage>
        <taxon>Eukaryota</taxon>
        <taxon>Metazoa</taxon>
        <taxon>Ecdysozoa</taxon>
        <taxon>Arthropoda</taxon>
        <taxon>Hexapoda</taxon>
        <taxon>Insecta</taxon>
        <taxon>Pterygota</taxon>
        <taxon>Neoptera</taxon>
        <taxon>Endopterygota</taxon>
        <taxon>Diptera</taxon>
        <taxon>Nematocera</taxon>
        <taxon>Sciaroidea</taxon>
        <taxon>Sciaridae</taxon>
        <taxon>Pseudolycoriella</taxon>
    </lineage>
</organism>
<dbReference type="PROSITE" id="PS00086">
    <property type="entry name" value="CYTOCHROME_P450"/>
    <property type="match status" value="1"/>
</dbReference>
<evidence type="ECO:0000256" key="12">
    <source>
        <dbReference type="ARBA" id="ARBA00023033"/>
    </source>
</evidence>
<dbReference type="Gene3D" id="1.10.630.10">
    <property type="entry name" value="Cytochrome P450"/>
    <property type="match status" value="1"/>
</dbReference>
<keyword evidence="10 15" id="KW-0560">Oxidoreductase</keyword>
<evidence type="ECO:0000256" key="4">
    <source>
        <dbReference type="ARBA" id="ARBA00004406"/>
    </source>
</evidence>
<dbReference type="InterPro" id="IPR001128">
    <property type="entry name" value="Cyt_P450"/>
</dbReference>
<dbReference type="GO" id="GO:0005506">
    <property type="term" value="F:iron ion binding"/>
    <property type="evidence" value="ECO:0007669"/>
    <property type="project" value="InterPro"/>
</dbReference>
<keyword evidence="6 14" id="KW-0349">Heme</keyword>
<evidence type="ECO:0000256" key="2">
    <source>
        <dbReference type="ARBA" id="ARBA00003690"/>
    </source>
</evidence>
<evidence type="ECO:0000313" key="16">
    <source>
        <dbReference type="EMBL" id="KAJ6641744.1"/>
    </source>
</evidence>
<evidence type="ECO:0000256" key="5">
    <source>
        <dbReference type="ARBA" id="ARBA00010617"/>
    </source>
</evidence>
<feature type="non-terminal residue" evidence="16">
    <location>
        <position position="445"/>
    </location>
</feature>
<evidence type="ECO:0000256" key="9">
    <source>
        <dbReference type="ARBA" id="ARBA00022848"/>
    </source>
</evidence>
<keyword evidence="11 14" id="KW-0408">Iron</keyword>
<dbReference type="InterPro" id="IPR036396">
    <property type="entry name" value="Cyt_P450_sf"/>
</dbReference>
<dbReference type="PANTHER" id="PTHR24291">
    <property type="entry name" value="CYTOCHROME P450 FAMILY 4"/>
    <property type="match status" value="1"/>
</dbReference>
<keyword evidence="17" id="KW-1185">Reference proteome</keyword>
<dbReference type="GO" id="GO:0004497">
    <property type="term" value="F:monooxygenase activity"/>
    <property type="evidence" value="ECO:0007669"/>
    <property type="project" value="UniProtKB-KW"/>
</dbReference>
<keyword evidence="13" id="KW-0472">Membrane</keyword>
<dbReference type="PRINTS" id="PR00385">
    <property type="entry name" value="P450"/>
</dbReference>
<dbReference type="PRINTS" id="PR00463">
    <property type="entry name" value="EP450I"/>
</dbReference>
<evidence type="ECO:0000256" key="8">
    <source>
        <dbReference type="ARBA" id="ARBA00022824"/>
    </source>
</evidence>
<comment type="similarity">
    <text evidence="5 15">Belongs to the cytochrome P450 family.</text>
</comment>
<feature type="non-terminal residue" evidence="16">
    <location>
        <position position="1"/>
    </location>
</feature>
<evidence type="ECO:0000256" key="13">
    <source>
        <dbReference type="ARBA" id="ARBA00023136"/>
    </source>
</evidence>
<dbReference type="SUPFAM" id="SSF48264">
    <property type="entry name" value="Cytochrome P450"/>
    <property type="match status" value="1"/>
</dbReference>
<evidence type="ECO:0000256" key="7">
    <source>
        <dbReference type="ARBA" id="ARBA00022723"/>
    </source>
</evidence>
<keyword evidence="12 15" id="KW-0503">Monooxygenase</keyword>
<evidence type="ECO:0000256" key="15">
    <source>
        <dbReference type="RuleBase" id="RU000461"/>
    </source>
</evidence>
<dbReference type="AlphaFoldDB" id="A0A9Q0S247"/>
<feature type="binding site" description="axial binding residue" evidence="14">
    <location>
        <position position="392"/>
    </location>
    <ligand>
        <name>heme</name>
        <dbReference type="ChEBI" id="CHEBI:30413"/>
    </ligand>
    <ligandPart>
        <name>Fe</name>
        <dbReference type="ChEBI" id="CHEBI:18248"/>
    </ligandPart>
</feature>
<evidence type="ECO:0000256" key="10">
    <source>
        <dbReference type="ARBA" id="ARBA00023002"/>
    </source>
</evidence>
<dbReference type="OrthoDB" id="1470350at2759"/>
<evidence type="ECO:0000256" key="11">
    <source>
        <dbReference type="ARBA" id="ARBA00023004"/>
    </source>
</evidence>
<accession>A0A9Q0S247</accession>
<dbReference type="InterPro" id="IPR017972">
    <property type="entry name" value="Cyt_P450_CS"/>
</dbReference>
<gene>
    <name evidence="16" type="primary">Cyp313a4_2</name>
    <name evidence="16" type="ORF">Bhyg_06684</name>
</gene>